<keyword evidence="10 12" id="KW-0472">Membrane</keyword>
<comment type="subcellular location">
    <subcellularLocation>
        <location evidence="2">Cell membrane</location>
        <topology evidence="2">Multi-pass membrane protein</topology>
    </subcellularLocation>
</comment>
<dbReference type="PIRSF" id="PIRSF004638">
    <property type="entry name" value="UCP004638"/>
    <property type="match status" value="1"/>
</dbReference>
<accession>A0A382RLF9</accession>
<dbReference type="GO" id="GO:0005886">
    <property type="term" value="C:plasma membrane"/>
    <property type="evidence" value="ECO:0007669"/>
    <property type="project" value="UniProtKB-SubCell"/>
</dbReference>
<keyword evidence="9" id="KW-0408">Iron</keyword>
<evidence type="ECO:0000256" key="9">
    <source>
        <dbReference type="ARBA" id="ARBA00023004"/>
    </source>
</evidence>
<proteinExistence type="inferred from homology"/>
<feature type="transmembrane region" description="Helical" evidence="12">
    <location>
        <begin position="81"/>
        <end position="100"/>
    </location>
</feature>
<keyword evidence="8" id="KW-0560">Oxidoreductase</keyword>
<dbReference type="EMBL" id="UINC01122256">
    <property type="protein sequence ID" value="SVC97957.1"/>
    <property type="molecule type" value="Genomic_DNA"/>
</dbReference>
<keyword evidence="3" id="KW-1003">Cell membrane</keyword>
<keyword evidence="7 12" id="KW-1133">Transmembrane helix</keyword>
<feature type="transmembrane region" description="Helical" evidence="12">
    <location>
        <begin position="120"/>
        <end position="141"/>
    </location>
</feature>
<evidence type="ECO:0000256" key="7">
    <source>
        <dbReference type="ARBA" id="ARBA00022989"/>
    </source>
</evidence>
<evidence type="ECO:0000256" key="3">
    <source>
        <dbReference type="ARBA" id="ARBA00022475"/>
    </source>
</evidence>
<dbReference type="PANTHER" id="PTHR40255">
    <property type="entry name" value="UPF0093 MEMBRANE PROTEIN SLR1790"/>
    <property type="match status" value="1"/>
</dbReference>
<evidence type="ECO:0000256" key="4">
    <source>
        <dbReference type="ARBA" id="ARBA00022617"/>
    </source>
</evidence>
<dbReference type="PANTHER" id="PTHR40255:SF1">
    <property type="entry name" value="PROTOPORPHYRINOGEN IX OXIDASE"/>
    <property type="match status" value="1"/>
</dbReference>
<comment type="pathway">
    <text evidence="11">Porphyrin-containing compound metabolism.</text>
</comment>
<protein>
    <recommendedName>
        <fullName evidence="14">Protoporphyrinogen IX oxidase</fullName>
    </recommendedName>
</protein>
<dbReference type="GO" id="GO:0046872">
    <property type="term" value="F:metal ion binding"/>
    <property type="evidence" value="ECO:0007669"/>
    <property type="project" value="UniProtKB-KW"/>
</dbReference>
<keyword evidence="6" id="KW-0479">Metal-binding</keyword>
<name>A0A382RLF9_9ZZZZ</name>
<keyword evidence="5 12" id="KW-0812">Transmembrane</keyword>
<evidence type="ECO:0000256" key="8">
    <source>
        <dbReference type="ARBA" id="ARBA00023002"/>
    </source>
</evidence>
<evidence type="ECO:0000256" key="6">
    <source>
        <dbReference type="ARBA" id="ARBA00022723"/>
    </source>
</evidence>
<comment type="cofactor">
    <cofactor evidence="1">
        <name>heme b</name>
        <dbReference type="ChEBI" id="CHEBI:60344"/>
    </cofactor>
</comment>
<feature type="transmembrane region" description="Helical" evidence="12">
    <location>
        <begin position="12"/>
        <end position="33"/>
    </location>
</feature>
<evidence type="ECO:0000256" key="12">
    <source>
        <dbReference type="SAM" id="Phobius"/>
    </source>
</evidence>
<dbReference type="AlphaFoldDB" id="A0A382RLF9"/>
<evidence type="ECO:0000256" key="2">
    <source>
        <dbReference type="ARBA" id="ARBA00004651"/>
    </source>
</evidence>
<evidence type="ECO:0008006" key="14">
    <source>
        <dbReference type="Google" id="ProtNLM"/>
    </source>
</evidence>
<sequence>MQLASGYLWWKALHIAFMVTWFAGLFYLPRLFIYHAESSNSDDRIRFTLMERRLFVIMTIGAILTAVFGFLMLVINQTLLFQYWFQVKLVLLVGMVIFHIRCRRWISVLEDRRLPKNTKWLRWFNEIPIIFLLTIICLAIIKPF</sequence>
<dbReference type="HAMAP" id="MF_02239">
    <property type="entry name" value="HemJ"/>
    <property type="match status" value="1"/>
</dbReference>
<evidence type="ECO:0000256" key="1">
    <source>
        <dbReference type="ARBA" id="ARBA00001970"/>
    </source>
</evidence>
<dbReference type="GO" id="GO:0016491">
    <property type="term" value="F:oxidoreductase activity"/>
    <property type="evidence" value="ECO:0007669"/>
    <property type="project" value="UniProtKB-KW"/>
</dbReference>
<evidence type="ECO:0000313" key="13">
    <source>
        <dbReference type="EMBL" id="SVC97957.1"/>
    </source>
</evidence>
<evidence type="ECO:0000256" key="10">
    <source>
        <dbReference type="ARBA" id="ARBA00023136"/>
    </source>
</evidence>
<evidence type="ECO:0000256" key="5">
    <source>
        <dbReference type="ARBA" id="ARBA00022692"/>
    </source>
</evidence>
<dbReference type="InterPro" id="IPR005265">
    <property type="entry name" value="HemJ-like"/>
</dbReference>
<gene>
    <name evidence="13" type="ORF">METZ01_LOCUS350811</name>
</gene>
<reference evidence="13" key="1">
    <citation type="submission" date="2018-05" db="EMBL/GenBank/DDBJ databases">
        <authorList>
            <person name="Lanie J.A."/>
            <person name="Ng W.-L."/>
            <person name="Kazmierczak K.M."/>
            <person name="Andrzejewski T.M."/>
            <person name="Davidsen T.M."/>
            <person name="Wayne K.J."/>
            <person name="Tettelin H."/>
            <person name="Glass J.I."/>
            <person name="Rusch D."/>
            <person name="Podicherti R."/>
            <person name="Tsui H.-C.T."/>
            <person name="Winkler M.E."/>
        </authorList>
    </citation>
    <scope>NUCLEOTIDE SEQUENCE</scope>
</reference>
<keyword evidence="4" id="KW-0349">Heme</keyword>
<organism evidence="13">
    <name type="scientific">marine metagenome</name>
    <dbReference type="NCBI Taxonomy" id="408172"/>
    <lineage>
        <taxon>unclassified sequences</taxon>
        <taxon>metagenomes</taxon>
        <taxon>ecological metagenomes</taxon>
    </lineage>
</organism>
<dbReference type="Pfam" id="PF03653">
    <property type="entry name" value="UPF0093"/>
    <property type="match status" value="1"/>
</dbReference>
<evidence type="ECO:0000256" key="11">
    <source>
        <dbReference type="ARBA" id="ARBA00023444"/>
    </source>
</evidence>
<feature type="transmembrane region" description="Helical" evidence="12">
    <location>
        <begin position="54"/>
        <end position="75"/>
    </location>
</feature>